<dbReference type="Proteomes" id="UP000001449">
    <property type="component" value="Chromosome 2"/>
</dbReference>
<keyword evidence="3" id="KW-1185">Reference proteome</keyword>
<organism evidence="2 3">
    <name type="scientific">Thalassiosira pseudonana</name>
    <name type="common">Marine diatom</name>
    <name type="synonym">Cyclotella nana</name>
    <dbReference type="NCBI Taxonomy" id="35128"/>
    <lineage>
        <taxon>Eukaryota</taxon>
        <taxon>Sar</taxon>
        <taxon>Stramenopiles</taxon>
        <taxon>Ochrophyta</taxon>
        <taxon>Bacillariophyta</taxon>
        <taxon>Coscinodiscophyceae</taxon>
        <taxon>Thalassiosirophycidae</taxon>
        <taxon>Thalassiosirales</taxon>
        <taxon>Thalassiosiraceae</taxon>
        <taxon>Thalassiosira</taxon>
    </lineage>
</organism>
<dbReference type="PaxDb" id="35128-Thaps2097"/>
<proteinExistence type="predicted"/>
<evidence type="ECO:0000313" key="3">
    <source>
        <dbReference type="Proteomes" id="UP000001449"/>
    </source>
</evidence>
<dbReference type="EMBL" id="CM000639">
    <property type="protein sequence ID" value="EED94581.1"/>
    <property type="molecule type" value="Genomic_DNA"/>
</dbReference>
<dbReference type="RefSeq" id="XP_002287138.1">
    <property type="nucleotide sequence ID" value="XM_002287102.1"/>
</dbReference>
<feature type="compositionally biased region" description="Low complexity" evidence="1">
    <location>
        <begin position="168"/>
        <end position="177"/>
    </location>
</feature>
<feature type="region of interest" description="Disordered" evidence="1">
    <location>
        <begin position="115"/>
        <end position="181"/>
    </location>
</feature>
<evidence type="ECO:0000313" key="2">
    <source>
        <dbReference type="EMBL" id="EED94581.1"/>
    </source>
</evidence>
<reference evidence="2 3" key="2">
    <citation type="journal article" date="2008" name="Nature">
        <title>The Phaeodactylum genome reveals the evolutionary history of diatom genomes.</title>
        <authorList>
            <person name="Bowler C."/>
            <person name="Allen A.E."/>
            <person name="Badger J.H."/>
            <person name="Grimwood J."/>
            <person name="Jabbari K."/>
            <person name="Kuo A."/>
            <person name="Maheswari U."/>
            <person name="Martens C."/>
            <person name="Maumus F."/>
            <person name="Otillar R.P."/>
            <person name="Rayko E."/>
            <person name="Salamov A."/>
            <person name="Vandepoele K."/>
            <person name="Beszteri B."/>
            <person name="Gruber A."/>
            <person name="Heijde M."/>
            <person name="Katinka M."/>
            <person name="Mock T."/>
            <person name="Valentin K."/>
            <person name="Verret F."/>
            <person name="Berges J.A."/>
            <person name="Brownlee C."/>
            <person name="Cadoret J.P."/>
            <person name="Chiovitti A."/>
            <person name="Choi C.J."/>
            <person name="Coesel S."/>
            <person name="De Martino A."/>
            <person name="Detter J.C."/>
            <person name="Durkin C."/>
            <person name="Falciatore A."/>
            <person name="Fournet J."/>
            <person name="Haruta M."/>
            <person name="Huysman M.J."/>
            <person name="Jenkins B.D."/>
            <person name="Jiroutova K."/>
            <person name="Jorgensen R.E."/>
            <person name="Joubert Y."/>
            <person name="Kaplan A."/>
            <person name="Kroger N."/>
            <person name="Kroth P.G."/>
            <person name="La Roche J."/>
            <person name="Lindquist E."/>
            <person name="Lommer M."/>
            <person name="Martin-Jezequel V."/>
            <person name="Lopez P.J."/>
            <person name="Lucas S."/>
            <person name="Mangogna M."/>
            <person name="McGinnis K."/>
            <person name="Medlin L.K."/>
            <person name="Montsant A."/>
            <person name="Oudot-Le Secq M.P."/>
            <person name="Napoli C."/>
            <person name="Obornik M."/>
            <person name="Parker M.S."/>
            <person name="Petit J.L."/>
            <person name="Porcel B.M."/>
            <person name="Poulsen N."/>
            <person name="Robison M."/>
            <person name="Rychlewski L."/>
            <person name="Rynearson T.A."/>
            <person name="Schmutz J."/>
            <person name="Shapiro H."/>
            <person name="Siaut M."/>
            <person name="Stanley M."/>
            <person name="Sussman M.R."/>
            <person name="Taylor A.R."/>
            <person name="Vardi A."/>
            <person name="von Dassow P."/>
            <person name="Vyverman W."/>
            <person name="Willis A."/>
            <person name="Wyrwicz L.S."/>
            <person name="Rokhsar D.S."/>
            <person name="Weissenbach J."/>
            <person name="Armbrust E.V."/>
            <person name="Green B.R."/>
            <person name="Van de Peer Y."/>
            <person name="Grigoriev I.V."/>
        </authorList>
    </citation>
    <scope>NUCLEOTIDE SEQUENCE [LARGE SCALE GENOMIC DNA]</scope>
    <source>
        <strain evidence="2 3">CCMP1335</strain>
    </source>
</reference>
<sequence length="376" mass="41517">MPFSTTNLTTDQSALVTSIAKTICLQHNILTTSDEVPPNLVRRLVLHYKPRYPTLTMGEVMEAAREFIREMDEDGVDISAYTDQIDKEMTRIHSHRTPAHVGADVAEVGGVMVPSLPSLTVGSAKTKSAPSKKRKATDDNNESSTTPKERNRGGRPKGSKTNKSNVEQQSSTQQQQQHADPNEVAMLNDITGRYFTEKQKYVSQGRNTPRGTLDNIIASAKEEYNLPNMNVNKSTIQRRLLRKSITVFRNGPQSPAFAIDTPLVELINTRTSQGHTTTPKKGTEMGNALLKEYGLEGRMAQFKLKCNMVTNPDEMNEGSGEMLGKAWWRSFLKRNKERLNEYTGCIEGGGVVVGGGAATNGVEEEQEMGIVDDTLV</sequence>
<gene>
    <name evidence="2" type="ORF">THAPSDRAFT_2097</name>
</gene>
<evidence type="ECO:0000256" key="1">
    <source>
        <dbReference type="SAM" id="MobiDB-lite"/>
    </source>
</evidence>
<reference evidence="2 3" key="1">
    <citation type="journal article" date="2004" name="Science">
        <title>The genome of the diatom Thalassiosira pseudonana: ecology, evolution, and metabolism.</title>
        <authorList>
            <person name="Armbrust E.V."/>
            <person name="Berges J.A."/>
            <person name="Bowler C."/>
            <person name="Green B.R."/>
            <person name="Martinez D."/>
            <person name="Putnam N.H."/>
            <person name="Zhou S."/>
            <person name="Allen A.E."/>
            <person name="Apt K.E."/>
            <person name="Bechner M."/>
            <person name="Brzezinski M.A."/>
            <person name="Chaal B.K."/>
            <person name="Chiovitti A."/>
            <person name="Davis A.K."/>
            <person name="Demarest M.S."/>
            <person name="Detter J.C."/>
            <person name="Glavina T."/>
            <person name="Goodstein D."/>
            <person name="Hadi M.Z."/>
            <person name="Hellsten U."/>
            <person name="Hildebrand M."/>
            <person name="Jenkins B.D."/>
            <person name="Jurka J."/>
            <person name="Kapitonov V.V."/>
            <person name="Kroger N."/>
            <person name="Lau W.W."/>
            <person name="Lane T.W."/>
            <person name="Larimer F.W."/>
            <person name="Lippmeier J.C."/>
            <person name="Lucas S."/>
            <person name="Medina M."/>
            <person name="Montsant A."/>
            <person name="Obornik M."/>
            <person name="Parker M.S."/>
            <person name="Palenik B."/>
            <person name="Pazour G.J."/>
            <person name="Richardson P.M."/>
            <person name="Rynearson T.A."/>
            <person name="Saito M.A."/>
            <person name="Schwartz D.C."/>
            <person name="Thamatrakoln K."/>
            <person name="Valentin K."/>
            <person name="Vardi A."/>
            <person name="Wilkerson F.P."/>
            <person name="Rokhsar D.S."/>
        </authorList>
    </citation>
    <scope>NUCLEOTIDE SEQUENCE [LARGE SCALE GENOMIC DNA]</scope>
    <source>
        <strain evidence="2 3">CCMP1335</strain>
    </source>
</reference>
<dbReference type="HOGENOM" id="CLU_736712_0_0_1"/>
<dbReference type="GeneID" id="7452170"/>
<name>B8BTD4_THAPS</name>
<accession>B8BTD4</accession>
<dbReference type="AlphaFoldDB" id="B8BTD4"/>
<protein>
    <submittedName>
        <fullName evidence="2">Uncharacterized protein</fullName>
    </submittedName>
</protein>
<dbReference type="InParanoid" id="B8BTD4"/>
<dbReference type="KEGG" id="tps:THAPSDRAFT_2097"/>
<feature type="compositionally biased region" description="Polar residues" evidence="1">
    <location>
        <begin position="117"/>
        <end position="129"/>
    </location>
</feature>